<dbReference type="OrthoDB" id="1397180at2"/>
<dbReference type="EMBL" id="FTMA01000004">
    <property type="protein sequence ID" value="SIQ92768.1"/>
    <property type="molecule type" value="Genomic_DNA"/>
</dbReference>
<dbReference type="Pfam" id="PF22561">
    <property type="entry name" value="HisKin-conflict"/>
    <property type="match status" value="1"/>
</dbReference>
<protein>
    <recommendedName>
        <fullName evidence="1">Histidine Kinase domain-containing protein</fullName>
    </recommendedName>
</protein>
<organism evidence="2 3">
    <name type="scientific">Maribacter ulvicola</name>
    <dbReference type="NCBI Taxonomy" id="228959"/>
    <lineage>
        <taxon>Bacteria</taxon>
        <taxon>Pseudomonadati</taxon>
        <taxon>Bacteroidota</taxon>
        <taxon>Flavobacteriia</taxon>
        <taxon>Flavobacteriales</taxon>
        <taxon>Flavobacteriaceae</taxon>
        <taxon>Maribacter</taxon>
    </lineage>
</organism>
<accession>A0A1N6WRS9</accession>
<keyword evidence="3" id="KW-1185">Reference proteome</keyword>
<name>A0A1N6WRS9_9FLAO</name>
<evidence type="ECO:0000259" key="1">
    <source>
        <dbReference type="Pfam" id="PF22561"/>
    </source>
</evidence>
<gene>
    <name evidence="2" type="ORF">SAMN05421797_104196</name>
</gene>
<dbReference type="STRING" id="228959.SAMN05421797_104196"/>
<evidence type="ECO:0000313" key="2">
    <source>
        <dbReference type="EMBL" id="SIQ92768.1"/>
    </source>
</evidence>
<reference evidence="3" key="1">
    <citation type="submission" date="2017-01" db="EMBL/GenBank/DDBJ databases">
        <authorList>
            <person name="Varghese N."/>
            <person name="Submissions S."/>
        </authorList>
    </citation>
    <scope>NUCLEOTIDE SEQUENCE [LARGE SCALE GENOMIC DNA]</scope>
    <source>
        <strain evidence="3">DSM 15366</strain>
    </source>
</reference>
<feature type="domain" description="Histidine Kinase" evidence="1">
    <location>
        <begin position="370"/>
        <end position="692"/>
    </location>
</feature>
<proteinExistence type="predicted"/>
<dbReference type="RefSeq" id="WP_076548850.1">
    <property type="nucleotide sequence ID" value="NZ_FTMA01000004.1"/>
</dbReference>
<dbReference type="InterPro" id="IPR054731">
    <property type="entry name" value="HisKin-conflict"/>
</dbReference>
<dbReference type="Proteomes" id="UP000186953">
    <property type="component" value="Unassembled WGS sequence"/>
</dbReference>
<evidence type="ECO:0000313" key="3">
    <source>
        <dbReference type="Proteomes" id="UP000186953"/>
    </source>
</evidence>
<dbReference type="AlphaFoldDB" id="A0A1N6WRS9"/>
<sequence>MNKFSFINQLLQKEKFTASQKERVLKLVTKELTRVEGNEQHILNEIQLIKEKIGLADEIQPKQLTDDEEVMDIFDIVVGVNGEVSSRKKAQTPSKGITSTKIDNTDKKYSDEEFMTLLGIENNKPKQVSNNKGFKILTDAATSKPKKIISDEGFKILIDAATSIPKKTIGDEGFKILTEGIEKHTAINGENKEFESKLFIKEYSNTLEYTCKKKENGEIDPRITRLEDKKEKLSNIYIPKNLETSLLENIYNNHANRSNLDIEKIVNKMFFLIAQKNVNEGIYEKIEISRDTYIIPEDITQDIIDFFDKNMITMQGAHVKNIKGAKNDGETLIDEERAKKSNVRFSNHNKDYSNTNLDRVSNKYLNTKEKFHNPKKVNEWLQYFTIDNTAIKFSTHPWDDDLYNSYQDYISGLMDEHKKYDFYSLQKYSTDLYWNKIYPFLFQNKPTKIELSGEKLFGWGRYKIGLGWQYPNDVKSFCKNNFDGKGIMASTPLTMELPKDRVPNIPGKTLKTFEDVVNIFKNEIEFRQNSFWVGVKTELQKNLPNHNVNKTQLDSLKGCSFYTNTENILKAISRIFKMIKSRSESQSINISCTLDCDKNLYVLEILHLNSYSDMHIHHPKLIAEKTGDISILRTTLLSLCDFSIESRFKDDDGNLLYARIDYLYDEVESNEWKPYVQKNIKDSGGFKFILKFLVG</sequence>